<dbReference type="PANTHER" id="PTHR31793">
    <property type="entry name" value="4-HYDROXYBENZOYL-COA THIOESTERASE FAMILY MEMBER"/>
    <property type="match status" value="1"/>
</dbReference>
<dbReference type="PIRSF" id="PIRSF003230">
    <property type="entry name" value="YbgC"/>
    <property type="match status" value="1"/>
</dbReference>
<dbReference type="SUPFAM" id="SSF54637">
    <property type="entry name" value="Thioesterase/thiol ester dehydrase-isomerase"/>
    <property type="match status" value="1"/>
</dbReference>
<accession>A0A401ZLG7</accession>
<dbReference type="InterPro" id="IPR006684">
    <property type="entry name" value="YbgC/YbaW"/>
</dbReference>
<protein>
    <submittedName>
        <fullName evidence="3">4-hydroxybenzoyl-CoA thioesterase</fullName>
    </submittedName>
</protein>
<reference evidence="4" key="1">
    <citation type="submission" date="2018-12" db="EMBL/GenBank/DDBJ databases">
        <title>Tengunoibacter tsumagoiensis gen. nov., sp. nov., Dictyobacter kobayashii sp. nov., D. alpinus sp. nov., and D. joshuensis sp. nov. and description of Dictyobacteraceae fam. nov. within the order Ktedonobacterales isolated from Tengu-no-mugimeshi.</title>
        <authorList>
            <person name="Wang C.M."/>
            <person name="Zheng Y."/>
            <person name="Sakai Y."/>
            <person name="Toyoda A."/>
            <person name="Minakuchi Y."/>
            <person name="Abe K."/>
            <person name="Yokota A."/>
            <person name="Yabe S."/>
        </authorList>
    </citation>
    <scope>NUCLEOTIDE SEQUENCE [LARGE SCALE GENOMIC DNA]</scope>
    <source>
        <strain evidence="4">S-27</strain>
    </source>
</reference>
<name>A0A401ZLG7_9CHLR</name>
<dbReference type="GO" id="GO:0047617">
    <property type="term" value="F:fatty acyl-CoA hydrolase activity"/>
    <property type="evidence" value="ECO:0007669"/>
    <property type="project" value="TreeGrafter"/>
</dbReference>
<dbReference type="PANTHER" id="PTHR31793:SF27">
    <property type="entry name" value="NOVEL THIOESTERASE SUPERFAMILY DOMAIN AND SAPOSIN A-TYPE DOMAIN CONTAINING PROTEIN (0610012H03RIK)"/>
    <property type="match status" value="1"/>
</dbReference>
<comment type="similarity">
    <text evidence="1">Belongs to the 4-hydroxybenzoyl-CoA thioesterase family.</text>
</comment>
<dbReference type="CDD" id="cd00586">
    <property type="entry name" value="4HBT"/>
    <property type="match status" value="1"/>
</dbReference>
<dbReference type="OrthoDB" id="513711at2"/>
<keyword evidence="4" id="KW-1185">Reference proteome</keyword>
<sequence length="146" mass="17411">MKRAYEYHYTVSFEDTNLVGNVYYANHIRWQGRCREMFLLDNAPSIVRQFQEGLAIVTTRCSCEYFSELYAFDRLVIRMRLEDLTQSRISLSFEYWRKGRAGEELIARGEQQVACMMRKGEHMEPVPVPQDLRTALKQYEYDRKDS</sequence>
<keyword evidence="2" id="KW-0378">Hydrolase</keyword>
<dbReference type="EMBL" id="BIFQ01000001">
    <property type="protein sequence ID" value="GCE07695.1"/>
    <property type="molecule type" value="Genomic_DNA"/>
</dbReference>
<evidence type="ECO:0000256" key="1">
    <source>
        <dbReference type="ARBA" id="ARBA00005953"/>
    </source>
</evidence>
<dbReference type="InterPro" id="IPR029069">
    <property type="entry name" value="HotDog_dom_sf"/>
</dbReference>
<dbReference type="RefSeq" id="WP_126599166.1">
    <property type="nucleotide sequence ID" value="NZ_BIFQ01000001.1"/>
</dbReference>
<evidence type="ECO:0000313" key="3">
    <source>
        <dbReference type="EMBL" id="GCE07695.1"/>
    </source>
</evidence>
<evidence type="ECO:0000256" key="2">
    <source>
        <dbReference type="ARBA" id="ARBA00022801"/>
    </source>
</evidence>
<dbReference type="Pfam" id="PF13279">
    <property type="entry name" value="4HBT_2"/>
    <property type="match status" value="1"/>
</dbReference>
<organism evidence="3 4">
    <name type="scientific">Dictyobacter aurantiacus</name>
    <dbReference type="NCBI Taxonomy" id="1936993"/>
    <lineage>
        <taxon>Bacteria</taxon>
        <taxon>Bacillati</taxon>
        <taxon>Chloroflexota</taxon>
        <taxon>Ktedonobacteria</taxon>
        <taxon>Ktedonobacterales</taxon>
        <taxon>Dictyobacteraceae</taxon>
        <taxon>Dictyobacter</taxon>
    </lineage>
</organism>
<dbReference type="Gene3D" id="3.10.129.10">
    <property type="entry name" value="Hotdog Thioesterase"/>
    <property type="match status" value="1"/>
</dbReference>
<comment type="caution">
    <text evidence="3">The sequence shown here is derived from an EMBL/GenBank/DDBJ whole genome shotgun (WGS) entry which is preliminary data.</text>
</comment>
<proteinExistence type="inferred from homology"/>
<gene>
    <name evidence="3" type="ORF">KDAU_50240</name>
</gene>
<evidence type="ECO:0000313" key="4">
    <source>
        <dbReference type="Proteomes" id="UP000287224"/>
    </source>
</evidence>
<dbReference type="AlphaFoldDB" id="A0A401ZLG7"/>
<dbReference type="Proteomes" id="UP000287224">
    <property type="component" value="Unassembled WGS sequence"/>
</dbReference>
<dbReference type="InterPro" id="IPR050563">
    <property type="entry name" value="4-hydroxybenzoyl-CoA_TE"/>
</dbReference>